<name>A0A0N4ZYM5_PARTI</name>
<protein>
    <submittedName>
        <fullName evidence="2">ATPase</fullName>
    </submittedName>
</protein>
<evidence type="ECO:0000313" key="2">
    <source>
        <dbReference type="WBParaSite" id="PTRK_0001389100.1"/>
    </source>
</evidence>
<dbReference type="WBParaSite" id="PTRK_0001389100.1">
    <property type="protein sequence ID" value="PTRK_0001389100.1"/>
    <property type="gene ID" value="PTRK_0001389100"/>
</dbReference>
<accession>A0A0N4ZYM5</accession>
<reference evidence="2" key="1">
    <citation type="submission" date="2017-02" db="UniProtKB">
        <authorList>
            <consortium name="WormBaseParasite"/>
        </authorList>
    </citation>
    <scope>IDENTIFICATION</scope>
</reference>
<sequence length="228" mass="26339">MNLNSNEVFNKLPDKGINIVEYSIGGSPQFFNIKLAEKWLKENKNVTWISCSHTEEQFKVLAGKFALRTASDKFKFREISMLLPEDKVNSPYFEKQCFINSIIDYCGNQKENQLIVIDDIGFFCDLFNSDYRDILKALCKIGSYFNENFECLISITVSERFCKKYRPNFYNLSSYAKIEEYNSGLDSQVTGKIDIFINVEETGLIYYDFSYLVKDRSITFIPTGVGAV</sequence>
<proteinExistence type="predicted"/>
<organism evidence="1 2">
    <name type="scientific">Parastrongyloides trichosuri</name>
    <name type="common">Possum-specific nematode worm</name>
    <dbReference type="NCBI Taxonomy" id="131310"/>
    <lineage>
        <taxon>Eukaryota</taxon>
        <taxon>Metazoa</taxon>
        <taxon>Ecdysozoa</taxon>
        <taxon>Nematoda</taxon>
        <taxon>Chromadorea</taxon>
        <taxon>Rhabditida</taxon>
        <taxon>Tylenchina</taxon>
        <taxon>Panagrolaimomorpha</taxon>
        <taxon>Strongyloidoidea</taxon>
        <taxon>Strongyloididae</taxon>
        <taxon>Parastrongyloides</taxon>
    </lineage>
</organism>
<dbReference type="AlphaFoldDB" id="A0A0N4ZYM5"/>
<evidence type="ECO:0000313" key="1">
    <source>
        <dbReference type="Proteomes" id="UP000038045"/>
    </source>
</evidence>
<dbReference type="Proteomes" id="UP000038045">
    <property type="component" value="Unplaced"/>
</dbReference>
<keyword evidence="1" id="KW-1185">Reference proteome</keyword>